<evidence type="ECO:0000256" key="3">
    <source>
        <dbReference type="ARBA" id="ARBA00022857"/>
    </source>
</evidence>
<accession>G3Y8K2</accession>
<keyword evidence="2" id="KW-0547">Nucleotide-binding</keyword>
<evidence type="ECO:0000256" key="1">
    <source>
        <dbReference type="ARBA" id="ARBA00008072"/>
    </source>
</evidence>
<sequence>HHRHRPIPPLRDNTILVNTISVGLNPTNWKTSFSSSPGVTVGCDYAGIIEAIGPGGAGWGVVAQTMSDYREPDVPERIREVTRDELTLVLDTISTPETAASVVPWDDVRSRWTLGYTVGGYEFLFHGERVPAIPEDWEFAEEWLETATRLLADGVVVPHPVRLREGGLEGVIGGLQGLREERVRGCKLVFD</sequence>
<dbReference type="InterPro" id="IPR011032">
    <property type="entry name" value="GroES-like_sf"/>
</dbReference>
<proteinExistence type="inferred from homology"/>
<dbReference type="VEuPathDB" id="FungiDB:ASPNIDRAFT2_125309"/>
<dbReference type="HOGENOM" id="CLU_1424629_0_0_1"/>
<dbReference type="PANTHER" id="PTHR45348">
    <property type="entry name" value="HYPOTHETICAL OXIDOREDUCTASE (EUROFUNG)"/>
    <property type="match status" value="1"/>
</dbReference>
<dbReference type="Proteomes" id="UP000009038">
    <property type="component" value="Unassembled WGS sequence"/>
</dbReference>
<dbReference type="AlphaFoldDB" id="G3Y8K2"/>
<dbReference type="SUPFAM" id="SSF50129">
    <property type="entry name" value="GroES-like"/>
    <property type="match status" value="1"/>
</dbReference>
<feature type="non-terminal residue" evidence="5">
    <location>
        <position position="1"/>
    </location>
</feature>
<comment type="similarity">
    <text evidence="1">Belongs to the zinc-containing alcohol dehydrogenase family.</text>
</comment>
<dbReference type="GO" id="GO:0016651">
    <property type="term" value="F:oxidoreductase activity, acting on NAD(P)H"/>
    <property type="evidence" value="ECO:0007669"/>
    <property type="project" value="InterPro"/>
</dbReference>
<dbReference type="Gene3D" id="3.40.50.720">
    <property type="entry name" value="NAD(P)-binding Rossmann-like Domain"/>
    <property type="match status" value="2"/>
</dbReference>
<dbReference type="EMBL" id="ACJE01000016">
    <property type="protein sequence ID" value="EHA20460.1"/>
    <property type="molecule type" value="Genomic_DNA"/>
</dbReference>
<gene>
    <name evidence="5" type="ORF">ASPNIDRAFT_125309</name>
</gene>
<name>G3Y8K2_ASPNA</name>
<reference evidence="5 6" key="1">
    <citation type="journal article" date="2011" name="Genome Res.">
        <title>Comparative genomics of citric-acid-producing Aspergillus niger ATCC 1015 versus enzyme-producing CBS 513.88.</title>
        <authorList>
            <person name="Andersen M.R."/>
            <person name="Salazar M.P."/>
            <person name="Schaap P.J."/>
            <person name="van de Vondervoort P.J."/>
            <person name="Culley D."/>
            <person name="Thykaer J."/>
            <person name="Frisvad J.C."/>
            <person name="Nielsen K.F."/>
            <person name="Albang R."/>
            <person name="Albermann K."/>
            <person name="Berka R.M."/>
            <person name="Braus G.H."/>
            <person name="Braus-Stromeyer S.A."/>
            <person name="Corrochano L.M."/>
            <person name="Dai Z."/>
            <person name="van Dijck P.W."/>
            <person name="Hofmann G."/>
            <person name="Lasure L.L."/>
            <person name="Magnuson J.K."/>
            <person name="Menke H."/>
            <person name="Meijer M."/>
            <person name="Meijer S.L."/>
            <person name="Nielsen J.B."/>
            <person name="Nielsen M.L."/>
            <person name="van Ooyen A.J."/>
            <person name="Pel H.J."/>
            <person name="Poulsen L."/>
            <person name="Samson R.A."/>
            <person name="Stam H."/>
            <person name="Tsang A."/>
            <person name="van den Brink J.M."/>
            <person name="Atkins A."/>
            <person name="Aerts A."/>
            <person name="Shapiro H."/>
            <person name="Pangilinan J."/>
            <person name="Salamov A."/>
            <person name="Lou Y."/>
            <person name="Lindquist E."/>
            <person name="Lucas S."/>
            <person name="Grimwood J."/>
            <person name="Grigoriev I.V."/>
            <person name="Kubicek C.P."/>
            <person name="Martinez D."/>
            <person name="van Peij N.N."/>
            <person name="Roubos J.A."/>
            <person name="Nielsen J."/>
            <person name="Baker S.E."/>
        </authorList>
    </citation>
    <scope>NUCLEOTIDE SEQUENCE [LARGE SCALE GENOMIC DNA]</scope>
    <source>
        <strain evidence="6">ATCC 1015 / CBS 113.46 / FGSC A1144 / LSHB Ac4 / NCTC 3858a / NRRL 328 / USDA 3528.7</strain>
    </source>
</reference>
<evidence type="ECO:0008006" key="7">
    <source>
        <dbReference type="Google" id="ProtNLM"/>
    </source>
</evidence>
<keyword evidence="3" id="KW-0521">NADP</keyword>
<dbReference type="STRING" id="380704.G3Y8K2"/>
<evidence type="ECO:0000256" key="4">
    <source>
        <dbReference type="ARBA" id="ARBA00023002"/>
    </source>
</evidence>
<dbReference type="InterPro" id="IPR047122">
    <property type="entry name" value="Trans-enoyl_RdTase-like"/>
</dbReference>
<organism evidence="5 6">
    <name type="scientific">Aspergillus niger (strain ATCC 1015 / CBS 113.46 / FGSC A1144 / LSHB Ac4 / NCTC 3858a / NRRL 328 / USDA 3528.7)</name>
    <dbReference type="NCBI Taxonomy" id="380704"/>
    <lineage>
        <taxon>Eukaryota</taxon>
        <taxon>Fungi</taxon>
        <taxon>Dikarya</taxon>
        <taxon>Ascomycota</taxon>
        <taxon>Pezizomycotina</taxon>
        <taxon>Eurotiomycetes</taxon>
        <taxon>Eurotiomycetidae</taxon>
        <taxon>Eurotiales</taxon>
        <taxon>Aspergillaceae</taxon>
        <taxon>Aspergillus</taxon>
        <taxon>Aspergillus subgen. Circumdati</taxon>
    </lineage>
</organism>
<comment type="caution">
    <text evidence="5">The sequence shown here is derived from an EMBL/GenBank/DDBJ whole genome shotgun (WGS) entry which is preliminary data.</text>
</comment>
<evidence type="ECO:0000256" key="2">
    <source>
        <dbReference type="ARBA" id="ARBA00022741"/>
    </source>
</evidence>
<dbReference type="PANTHER" id="PTHR45348:SF2">
    <property type="entry name" value="ZINC-TYPE ALCOHOL DEHYDROGENASE-LIKE PROTEIN C2E1P3.01"/>
    <property type="match status" value="1"/>
</dbReference>
<protein>
    <recommendedName>
        <fullName evidence="7">Enoyl reductase (ER) domain-containing protein</fullName>
    </recommendedName>
</protein>
<evidence type="ECO:0000313" key="6">
    <source>
        <dbReference type="Proteomes" id="UP000009038"/>
    </source>
</evidence>
<keyword evidence="4" id="KW-0560">Oxidoreductase</keyword>
<dbReference type="GO" id="GO:0000166">
    <property type="term" value="F:nucleotide binding"/>
    <property type="evidence" value="ECO:0007669"/>
    <property type="project" value="UniProtKB-KW"/>
</dbReference>
<feature type="non-terminal residue" evidence="5">
    <location>
        <position position="191"/>
    </location>
</feature>
<dbReference type="Gene3D" id="3.90.180.10">
    <property type="entry name" value="Medium-chain alcohol dehydrogenases, catalytic domain"/>
    <property type="match status" value="2"/>
</dbReference>
<dbReference type="OrthoDB" id="48317at2759"/>
<evidence type="ECO:0000313" key="5">
    <source>
        <dbReference type="EMBL" id="EHA20460.1"/>
    </source>
</evidence>